<feature type="compositionally biased region" description="Polar residues" evidence="1">
    <location>
        <begin position="20"/>
        <end position="34"/>
    </location>
</feature>
<dbReference type="GO" id="GO:0003682">
    <property type="term" value="F:chromatin binding"/>
    <property type="evidence" value="ECO:0007669"/>
    <property type="project" value="TreeGrafter"/>
</dbReference>
<dbReference type="GO" id="GO:0009887">
    <property type="term" value="P:animal organ morphogenesis"/>
    <property type="evidence" value="ECO:0007669"/>
    <property type="project" value="TreeGrafter"/>
</dbReference>
<organism evidence="3">
    <name type="scientific">Cacopsylla melanoneura</name>
    <dbReference type="NCBI Taxonomy" id="428564"/>
    <lineage>
        <taxon>Eukaryota</taxon>
        <taxon>Metazoa</taxon>
        <taxon>Ecdysozoa</taxon>
        <taxon>Arthropoda</taxon>
        <taxon>Hexapoda</taxon>
        <taxon>Insecta</taxon>
        <taxon>Pterygota</taxon>
        <taxon>Neoptera</taxon>
        <taxon>Paraneoptera</taxon>
        <taxon>Hemiptera</taxon>
        <taxon>Sternorrhyncha</taxon>
        <taxon>Psylloidea</taxon>
        <taxon>Psyllidae</taxon>
        <taxon>Psyllinae</taxon>
        <taxon>Cacopsylla</taxon>
    </lineage>
</organism>
<dbReference type="CDD" id="cd15489">
    <property type="entry name" value="PHD_SF"/>
    <property type="match status" value="1"/>
</dbReference>
<feature type="region of interest" description="Disordered" evidence="1">
    <location>
        <begin position="69"/>
        <end position="88"/>
    </location>
</feature>
<name>A0A8D9F4A0_9HEMI</name>
<feature type="region of interest" description="Disordered" evidence="1">
    <location>
        <begin position="386"/>
        <end position="416"/>
    </location>
</feature>
<feature type="region of interest" description="Disordered" evidence="1">
    <location>
        <begin position="503"/>
        <end position="542"/>
    </location>
</feature>
<feature type="domain" description="Protein ASX-like PHD" evidence="2">
    <location>
        <begin position="689"/>
        <end position="726"/>
    </location>
</feature>
<dbReference type="EMBL" id="HBUF01595853">
    <property type="protein sequence ID" value="CAG6774750.1"/>
    <property type="molecule type" value="Transcribed_RNA"/>
</dbReference>
<dbReference type="GO" id="GO:0045944">
    <property type="term" value="P:positive regulation of transcription by RNA polymerase II"/>
    <property type="evidence" value="ECO:0007669"/>
    <property type="project" value="TreeGrafter"/>
</dbReference>
<evidence type="ECO:0000259" key="2">
    <source>
        <dbReference type="Pfam" id="PF13922"/>
    </source>
</evidence>
<evidence type="ECO:0000313" key="3">
    <source>
        <dbReference type="EMBL" id="CAG6774750.1"/>
    </source>
</evidence>
<dbReference type="GO" id="GO:0003677">
    <property type="term" value="F:DNA binding"/>
    <property type="evidence" value="ECO:0007669"/>
    <property type="project" value="InterPro"/>
</dbReference>
<dbReference type="InterPro" id="IPR026905">
    <property type="entry name" value="ASX-like_PHD"/>
</dbReference>
<proteinExistence type="predicted"/>
<feature type="compositionally biased region" description="Basic and acidic residues" evidence="1">
    <location>
        <begin position="78"/>
        <end position="88"/>
    </location>
</feature>
<protein>
    <submittedName>
        <fullName evidence="3">Polycomb protein Asx</fullName>
    </submittedName>
</protein>
<dbReference type="Pfam" id="PF13922">
    <property type="entry name" value="PHD_3"/>
    <property type="match status" value="1"/>
</dbReference>
<dbReference type="PANTHER" id="PTHR13578:SF20">
    <property type="entry name" value="POLYCOMB PROTEIN ASX"/>
    <property type="match status" value="1"/>
</dbReference>
<feature type="compositionally biased region" description="Polar residues" evidence="1">
    <location>
        <begin position="327"/>
        <end position="338"/>
    </location>
</feature>
<feature type="region of interest" description="Disordered" evidence="1">
    <location>
        <begin position="649"/>
        <end position="681"/>
    </location>
</feature>
<feature type="compositionally biased region" description="Polar residues" evidence="1">
    <location>
        <begin position="240"/>
        <end position="253"/>
    </location>
</feature>
<feature type="region of interest" description="Disordered" evidence="1">
    <location>
        <begin position="1"/>
        <end position="57"/>
    </location>
</feature>
<dbReference type="AlphaFoldDB" id="A0A8D9F4A0"/>
<feature type="region of interest" description="Disordered" evidence="1">
    <location>
        <begin position="230"/>
        <end position="269"/>
    </location>
</feature>
<dbReference type="InterPro" id="IPR024811">
    <property type="entry name" value="ASX/ASX-like"/>
</dbReference>
<evidence type="ECO:0000256" key="1">
    <source>
        <dbReference type="SAM" id="MobiDB-lite"/>
    </source>
</evidence>
<dbReference type="GO" id="GO:0035517">
    <property type="term" value="C:PR-DUB complex"/>
    <property type="evidence" value="ECO:0007669"/>
    <property type="project" value="TreeGrafter"/>
</dbReference>
<feature type="compositionally biased region" description="Acidic residues" evidence="1">
    <location>
        <begin position="254"/>
        <end position="264"/>
    </location>
</feature>
<dbReference type="PANTHER" id="PTHR13578">
    <property type="entry name" value="ADDITIONAL SEX COMBS LIKE PROTEIN ASXL"/>
    <property type="match status" value="1"/>
</dbReference>
<accession>A0A8D9F4A0</accession>
<reference evidence="3" key="1">
    <citation type="submission" date="2021-05" db="EMBL/GenBank/DDBJ databases">
        <authorList>
            <person name="Alioto T."/>
            <person name="Alioto T."/>
            <person name="Gomez Garrido J."/>
        </authorList>
    </citation>
    <scope>NUCLEOTIDE SEQUENCE</scope>
</reference>
<sequence length="727" mass="77846">MESFLSNQIEDDVEHPAIGDQSSLESREGSSNPSEETDQSDTKNSTRANKTDNLTTNCENVMTNCDQTFLDNPAARSKTSDDGRVKEFENNSKILKTDSNRGREQYGRHFQSLTSSNVRTTPRIEQIHDPNMSLLDQQVEPREKSLGTVDDNVNQIVDNQSNKPDDFDMPLETALETVKREKPGTPYPTSDYLELASESVELSENVLLSENVKIEEEFEDSIEIKSEYIIPDCEDLPGETNPNEDSNGTSGQNEGEEDMCDSQEQEGGAASPVFQYEVAGQSFKPEPGNAHSAQYSNFPTMSHLQDDSRDQVAAPSSVSQGGLPANQPLQGSYLTSTRPHVIPAPASQYTTGYQMPPGAPTGPLPYVSYPTTGPMPQTIQVTSPFGPPTSDAPPLGSGQFPPMGVYPPGVGPPPQAQQAPFLQPLSTEEMKLPATPWGPAMPMMVQKDGSTSNVNNVPMMPMQQEMGGPVPVTSDTIGNPVKLELEVTVSSENSSTIESGIVVSSASGPRPATSVTTGGKPLAKGVSGRTSRNVSNKPPPGAVNLERSYAICQAVIQNSPNRDQLKCQLKPPPALLQHVSKEPAPPSWTKATAAVKVKTKARTQSTSPPVVVKHVLSAQGIPVTMTMLPSAEATENSQSVSQYMLVQKGLRRSSSAPPSNNKVGPPPPSGARGGRPASVGLQHKHPLRANSDCACNLNAMVCCVKCGAFCHDDCISPSKLCSVCVIR</sequence>
<feature type="compositionally biased region" description="Polar residues" evidence="1">
    <location>
        <begin position="291"/>
        <end position="303"/>
    </location>
</feature>
<feature type="region of interest" description="Disordered" evidence="1">
    <location>
        <begin position="282"/>
        <end position="339"/>
    </location>
</feature>
<feature type="compositionally biased region" description="Polar residues" evidence="1">
    <location>
        <begin position="503"/>
        <end position="517"/>
    </location>
</feature>
<feature type="compositionally biased region" description="Polar residues" evidence="1">
    <location>
        <begin position="42"/>
        <end position="57"/>
    </location>
</feature>